<dbReference type="SUPFAM" id="SSF117782">
    <property type="entry name" value="YbjQ-like"/>
    <property type="match status" value="1"/>
</dbReference>
<dbReference type="PANTHER" id="PTHR37412">
    <property type="entry name" value="C2 DOMAIN-CONTAINING PROTEIN 5"/>
    <property type="match status" value="1"/>
</dbReference>
<dbReference type="GO" id="GO:0065002">
    <property type="term" value="P:intracellular protein transmembrane transport"/>
    <property type="evidence" value="ECO:0007669"/>
    <property type="project" value="TreeGrafter"/>
</dbReference>
<dbReference type="GO" id="GO:0010828">
    <property type="term" value="P:positive regulation of D-glucose transmembrane transport"/>
    <property type="evidence" value="ECO:0007669"/>
    <property type="project" value="TreeGrafter"/>
</dbReference>
<accession>A0A1A8VSF9</accession>
<dbReference type="InterPro" id="IPR038983">
    <property type="entry name" value="C2CD5"/>
</dbReference>
<evidence type="ECO:0000313" key="2">
    <source>
        <dbReference type="EMBL" id="SBS80735.1"/>
    </source>
</evidence>
<evidence type="ECO:0000313" key="5">
    <source>
        <dbReference type="Proteomes" id="UP000078560"/>
    </source>
</evidence>
<dbReference type="EMBL" id="FLQV01000114">
    <property type="protein sequence ID" value="SBS81752.1"/>
    <property type="molecule type" value="Genomic_DNA"/>
</dbReference>
<dbReference type="GO" id="GO:0072659">
    <property type="term" value="P:protein localization to plasma membrane"/>
    <property type="evidence" value="ECO:0007669"/>
    <property type="project" value="TreeGrafter"/>
</dbReference>
<dbReference type="GO" id="GO:0005544">
    <property type="term" value="F:calcium-dependent phospholipid binding"/>
    <property type="evidence" value="ECO:0007669"/>
    <property type="project" value="InterPro"/>
</dbReference>
<sequence>MPCIVKVRISGIRDINAFEKSEIDSVRYVEFSATRKGVLQDCHVSSLVHFQVTLGETKQRTKFNVPPQNSGANNIQAKVKMRTTHVQLWGVYLLDVIWIDDVENINSGYIQIDFSFFYFHDNLKLEGWFPLYDSLAGLRGELYCTIKWEFFEEKNPYNDNCADVLLLGTTSFPKNSLYYIEQIIDFAIVNDPEYDWKDLIRSNRNSNEARCDVIQNSFMQARKTIGKKAKLLGGNAILGYQEHLNLEGGTTNKICVRIIGTVVKLRIKNVNDLGYVNISENNNIKYILRNHETALQNSVDRYKDIKFSKRDNTHPNSTSYNFVDVILLTVDSLPNNIKYTYGGLVAAKAVKVLHQRLTEQHRDEWFLEIRDEVREREKEEKER</sequence>
<dbReference type="Pfam" id="PF23025">
    <property type="entry name" value="YbjQ_2"/>
    <property type="match status" value="1"/>
</dbReference>
<dbReference type="InterPro" id="IPR035439">
    <property type="entry name" value="UPF0145_dom_sf"/>
</dbReference>
<proteinExistence type="predicted"/>
<dbReference type="GO" id="GO:0005886">
    <property type="term" value="C:plasma membrane"/>
    <property type="evidence" value="ECO:0007669"/>
    <property type="project" value="TreeGrafter"/>
</dbReference>
<dbReference type="GO" id="GO:0090314">
    <property type="term" value="P:positive regulation of protein targeting to membrane"/>
    <property type="evidence" value="ECO:0007669"/>
    <property type="project" value="TreeGrafter"/>
</dbReference>
<protein>
    <recommendedName>
        <fullName evidence="1">C2 domain-containing protein</fullName>
    </recommendedName>
</protein>
<name>A0A1A8VSF9_PLAOA</name>
<evidence type="ECO:0000259" key="1">
    <source>
        <dbReference type="Pfam" id="PF23025"/>
    </source>
</evidence>
<dbReference type="Proteomes" id="UP000078546">
    <property type="component" value="Unassembled WGS sequence"/>
</dbReference>
<dbReference type="PANTHER" id="PTHR37412:SF2">
    <property type="entry name" value="C2 DOMAIN-CONTAINING PROTEIN 5"/>
    <property type="match status" value="1"/>
</dbReference>
<dbReference type="Proteomes" id="UP000078560">
    <property type="component" value="Unassembled WGS sequence"/>
</dbReference>
<evidence type="ECO:0000313" key="3">
    <source>
        <dbReference type="EMBL" id="SBS81752.1"/>
    </source>
</evidence>
<dbReference type="GO" id="GO:0005509">
    <property type="term" value="F:calcium ion binding"/>
    <property type="evidence" value="ECO:0007669"/>
    <property type="project" value="TreeGrafter"/>
</dbReference>
<dbReference type="GO" id="GO:0031340">
    <property type="term" value="P:positive regulation of vesicle fusion"/>
    <property type="evidence" value="ECO:0007669"/>
    <property type="project" value="TreeGrafter"/>
</dbReference>
<reference evidence="3" key="2">
    <citation type="submission" date="2016-05" db="EMBL/GenBank/DDBJ databases">
        <authorList>
            <person name="Lavstsen T."/>
            <person name="Jespersen J.S."/>
        </authorList>
    </citation>
    <scope>NUCLEOTIDE SEQUENCE [LARGE SCALE GENOMIC DNA]</scope>
</reference>
<dbReference type="AlphaFoldDB" id="A0A1A8VSF9"/>
<evidence type="ECO:0000313" key="4">
    <source>
        <dbReference type="Proteomes" id="UP000078546"/>
    </source>
</evidence>
<gene>
    <name evidence="3" type="ORF">POVCU1_006110</name>
    <name evidence="2" type="ORF">POVCU2_0006780</name>
</gene>
<feature type="domain" description="C2" evidence="1">
    <location>
        <begin position="159"/>
        <end position="265"/>
    </location>
</feature>
<dbReference type="EMBL" id="FLQU01000095">
    <property type="protein sequence ID" value="SBS80735.1"/>
    <property type="molecule type" value="Genomic_DNA"/>
</dbReference>
<organism evidence="3 4">
    <name type="scientific">Plasmodium ovale curtisi</name>
    <dbReference type="NCBI Taxonomy" id="864141"/>
    <lineage>
        <taxon>Eukaryota</taxon>
        <taxon>Sar</taxon>
        <taxon>Alveolata</taxon>
        <taxon>Apicomplexa</taxon>
        <taxon>Aconoidasida</taxon>
        <taxon>Haemosporida</taxon>
        <taxon>Plasmodiidae</taxon>
        <taxon>Plasmodium</taxon>
        <taxon>Plasmodium (Plasmodium)</taxon>
    </lineage>
</organism>
<dbReference type="InterPro" id="IPR056431">
    <property type="entry name" value="C2CD5_YbjQ-rel_dom"/>
</dbReference>
<reference evidence="4 5" key="1">
    <citation type="submission" date="2016-05" db="EMBL/GenBank/DDBJ databases">
        <authorList>
            <person name="Naeem Raeece"/>
        </authorList>
    </citation>
    <scope>NUCLEOTIDE SEQUENCE [LARGE SCALE GENOMIC DNA]</scope>
</reference>